<dbReference type="RefSeq" id="WP_044842008.1">
    <property type="nucleotide sequence ID" value="NZ_CP059733.1"/>
</dbReference>
<evidence type="ECO:0000313" key="3">
    <source>
        <dbReference type="Proteomes" id="UP000032352"/>
    </source>
</evidence>
<dbReference type="AlphaFoldDB" id="A0AAE9Z1R0"/>
<name>A0AAE9Z1R0_9GAMM</name>
<sequence>MKYKPYVLFGIIFILGMMLGGLLIAKVAQHRVEQAKLFITEQGFVRQMTGLLEPVSEQQQRQIEAILAPAGTRVSASFEQSRQELRSIMDEIQTELQPVLTPEQYQRLLEKRQKFRMQNP</sequence>
<reference evidence="2 3" key="1">
    <citation type="journal article" date="2015" name="Genome Announc.">
        <title>Draft Genome Sequences of Marine Isolates of Thalassomonas viridans and Thalassomonas actiniarum.</title>
        <authorList>
            <person name="Olonade I."/>
            <person name="van Zyl L.J."/>
            <person name="Trindade M."/>
        </authorList>
    </citation>
    <scope>NUCLEOTIDE SEQUENCE [LARGE SCALE GENOMIC DNA]</scope>
    <source>
        <strain evidence="2 3">XOM25</strain>
    </source>
</reference>
<proteinExistence type="predicted"/>
<evidence type="ECO:0008006" key="4">
    <source>
        <dbReference type="Google" id="ProtNLM"/>
    </source>
</evidence>
<dbReference type="KEGG" id="tvd:SG34_024355"/>
<reference evidence="2 3" key="2">
    <citation type="journal article" date="2022" name="Mar. Drugs">
        <title>Bioassay-Guided Fractionation Leads to the Detection of Cholic Acid Generated by the Rare Thalassomonas sp.</title>
        <authorList>
            <person name="Pheiffer F."/>
            <person name="Schneider Y.K."/>
            <person name="Hansen E.H."/>
            <person name="Andersen J.H."/>
            <person name="Isaksson J."/>
            <person name="Busche T."/>
            <person name="R C."/>
            <person name="Kalinowski J."/>
            <person name="Zyl L.V."/>
            <person name="Trindade M."/>
        </authorList>
    </citation>
    <scope>NUCLEOTIDE SEQUENCE [LARGE SCALE GENOMIC DNA]</scope>
    <source>
        <strain evidence="2 3">XOM25</strain>
    </source>
</reference>
<organism evidence="2 3">
    <name type="scientific">Thalassomonas viridans</name>
    <dbReference type="NCBI Taxonomy" id="137584"/>
    <lineage>
        <taxon>Bacteria</taxon>
        <taxon>Pseudomonadati</taxon>
        <taxon>Pseudomonadota</taxon>
        <taxon>Gammaproteobacteria</taxon>
        <taxon>Alteromonadales</taxon>
        <taxon>Colwelliaceae</taxon>
        <taxon>Thalassomonas</taxon>
    </lineage>
</organism>
<evidence type="ECO:0000256" key="1">
    <source>
        <dbReference type="SAM" id="Phobius"/>
    </source>
</evidence>
<dbReference type="EMBL" id="CP059733">
    <property type="protein sequence ID" value="WDE04434.1"/>
    <property type="molecule type" value="Genomic_DNA"/>
</dbReference>
<gene>
    <name evidence="2" type="ORF">SG34_024355</name>
</gene>
<keyword evidence="1" id="KW-0472">Membrane</keyword>
<evidence type="ECO:0000313" key="2">
    <source>
        <dbReference type="EMBL" id="WDE04434.1"/>
    </source>
</evidence>
<keyword evidence="1" id="KW-0812">Transmembrane</keyword>
<accession>A0AAE9Z1R0</accession>
<dbReference type="Proteomes" id="UP000032352">
    <property type="component" value="Chromosome"/>
</dbReference>
<feature type="transmembrane region" description="Helical" evidence="1">
    <location>
        <begin position="6"/>
        <end position="28"/>
    </location>
</feature>
<keyword evidence="1" id="KW-1133">Transmembrane helix</keyword>
<protein>
    <recommendedName>
        <fullName evidence="4">Zinc resistance-associated protein</fullName>
    </recommendedName>
</protein>
<keyword evidence="3" id="KW-1185">Reference proteome</keyword>